<accession>A0A6I4NRE4</accession>
<evidence type="ECO:0000313" key="3">
    <source>
        <dbReference type="Proteomes" id="UP000471501"/>
    </source>
</evidence>
<reference evidence="2 3" key="1">
    <citation type="submission" date="2019-12" db="EMBL/GenBank/DDBJ databases">
        <authorList>
            <person name="Kim Y.S."/>
        </authorList>
    </citation>
    <scope>NUCLEOTIDE SEQUENCE [LARGE SCALE GENOMIC DNA]</scope>
    <source>
        <strain evidence="2 3">GA093</strain>
    </source>
</reference>
<gene>
    <name evidence="2" type="ORF">GON26_20195</name>
</gene>
<comment type="caution">
    <text evidence="2">The sequence shown here is derived from an EMBL/GenBank/DDBJ whole genome shotgun (WGS) entry which is preliminary data.</text>
</comment>
<evidence type="ECO:0000256" key="1">
    <source>
        <dbReference type="SAM" id="SignalP"/>
    </source>
</evidence>
<dbReference type="InterPro" id="IPR029455">
    <property type="entry name" value="GHL15"/>
</dbReference>
<feature type="signal peptide" evidence="1">
    <location>
        <begin position="1"/>
        <end position="22"/>
    </location>
</feature>
<organism evidence="2 3">
    <name type="scientific">Flavobacterium hydrocarbonoxydans</name>
    <dbReference type="NCBI Taxonomy" id="2683249"/>
    <lineage>
        <taxon>Bacteria</taxon>
        <taxon>Pseudomonadati</taxon>
        <taxon>Bacteroidota</taxon>
        <taxon>Flavobacteriia</taxon>
        <taxon>Flavobacteriales</taxon>
        <taxon>Flavobacteriaceae</taxon>
        <taxon>Flavobacterium</taxon>
    </lineage>
</organism>
<dbReference type="Pfam" id="PF14885">
    <property type="entry name" value="GHL15"/>
    <property type="match status" value="1"/>
</dbReference>
<dbReference type="PROSITE" id="PS51257">
    <property type="entry name" value="PROKAR_LIPOPROTEIN"/>
    <property type="match status" value="1"/>
</dbReference>
<dbReference type="EMBL" id="WSTB01000017">
    <property type="protein sequence ID" value="MWB96691.1"/>
    <property type="molecule type" value="Genomic_DNA"/>
</dbReference>
<proteinExistence type="predicted"/>
<sequence>MKKFYYLSLILLGLSSCSDEIANETNETNQQNTTKTAAAGTALSRLTFDWTTVPSGADIGDTRRLFSPSEINFLAKKYSVLSIEKVMGGYKQADGRPDTEKGFLETAKALKAANPKVAVLYYWNSLVYYNYYKGMDANFKEADWTRTVYQANGEPYPINRKHYNLDNAEFRKWWVAQAVAMAKNPEVDGIFVDALGAAYNIYSNKKYALNYALTLIRQLRAGLNTIPGTPKLIFFNVNINKVCPDGFTEANGTLSLMLRVADGAFMEEFNVPGRAYNKETAIKILKGMQFAARNNKAVIFSTFPSFAVTPSFDTPTYLSLIEKSRKEIDYPLAAFLVSAGKYSYFQYSYGYNRLSPGSGIDHGLFVRTEAHGSTVNPEWYNQLRRALGAPKEDAVITGQVWRRKFANATVTLDLRTTTPKGTIVWNTAATFYPKG</sequence>
<keyword evidence="1" id="KW-0732">Signal</keyword>
<protein>
    <submittedName>
        <fullName evidence="2">Uncharacterized protein</fullName>
    </submittedName>
</protein>
<dbReference type="Proteomes" id="UP000471501">
    <property type="component" value="Unassembled WGS sequence"/>
</dbReference>
<evidence type="ECO:0000313" key="2">
    <source>
        <dbReference type="EMBL" id="MWB96691.1"/>
    </source>
</evidence>
<name>A0A6I4NRE4_9FLAO</name>
<dbReference type="RefSeq" id="WP_160376580.1">
    <property type="nucleotide sequence ID" value="NZ_WSTB01000017.1"/>
</dbReference>
<dbReference type="AlphaFoldDB" id="A0A6I4NRE4"/>
<feature type="chain" id="PRO_5026235857" evidence="1">
    <location>
        <begin position="23"/>
        <end position="435"/>
    </location>
</feature>
<keyword evidence="3" id="KW-1185">Reference proteome</keyword>